<dbReference type="SMART" id="SM00871">
    <property type="entry name" value="AraC_E_bind"/>
    <property type="match status" value="1"/>
</dbReference>
<feature type="domain" description="AraC effector-binding" evidence="1">
    <location>
        <begin position="1"/>
        <end position="147"/>
    </location>
</feature>
<name>A0ABY4E387_9NEIS</name>
<evidence type="ECO:0000259" key="1">
    <source>
        <dbReference type="SMART" id="SM00871"/>
    </source>
</evidence>
<dbReference type="PANTHER" id="PTHR36444:SF2">
    <property type="entry name" value="TRANSCRIPTIONAL REGULATOR PROTEIN YOBU-RELATED"/>
    <property type="match status" value="1"/>
</dbReference>
<protein>
    <submittedName>
        <fullName evidence="2">GyrI-like domain-containing protein</fullName>
    </submittedName>
</protein>
<accession>A0ABY4E387</accession>
<dbReference type="SUPFAM" id="SSF55136">
    <property type="entry name" value="Probable bacterial effector-binding domain"/>
    <property type="match status" value="1"/>
</dbReference>
<gene>
    <name evidence="2" type="ORF">LVJ82_04315</name>
</gene>
<dbReference type="PANTHER" id="PTHR36444">
    <property type="entry name" value="TRANSCRIPTIONAL REGULATOR PROTEIN YOBU-RELATED"/>
    <property type="match status" value="1"/>
</dbReference>
<evidence type="ECO:0000313" key="2">
    <source>
        <dbReference type="EMBL" id="UOO90218.1"/>
    </source>
</evidence>
<dbReference type="Proteomes" id="UP000832011">
    <property type="component" value="Chromosome"/>
</dbReference>
<reference evidence="2 3" key="1">
    <citation type="journal article" date="2022" name="Res Sq">
        <title>Evolution of multicellular longitudinally dividing oral cavity symbionts (Neisseriaceae).</title>
        <authorList>
            <person name="Nyongesa S."/>
            <person name="Weber P."/>
            <person name="Bernet E."/>
            <person name="Pullido F."/>
            <person name="Nieckarz M."/>
            <person name="Delaby M."/>
            <person name="Nieves C."/>
            <person name="Viehboeck T."/>
            <person name="Krause N."/>
            <person name="Rivera-Millot A."/>
            <person name="Nakamura A."/>
            <person name="Vischer N."/>
            <person name="VanNieuwenhze M."/>
            <person name="Brun Y."/>
            <person name="Cava F."/>
            <person name="Bulgheresi S."/>
            <person name="Veyrier F."/>
        </authorList>
    </citation>
    <scope>NUCLEOTIDE SEQUENCE [LARGE SCALE GENOMIC DNA]</scope>
    <source>
        <strain evidence="2 3">SN4</strain>
    </source>
</reference>
<dbReference type="Gene3D" id="3.20.80.10">
    <property type="entry name" value="Regulatory factor, effector binding domain"/>
    <property type="match status" value="1"/>
</dbReference>
<organism evidence="2 3">
    <name type="scientific">Vitreoscilla massiliensis</name>
    <dbReference type="NCBI Taxonomy" id="1689272"/>
    <lineage>
        <taxon>Bacteria</taxon>
        <taxon>Pseudomonadati</taxon>
        <taxon>Pseudomonadota</taxon>
        <taxon>Betaproteobacteria</taxon>
        <taxon>Neisseriales</taxon>
        <taxon>Neisseriaceae</taxon>
        <taxon>Vitreoscilla</taxon>
    </lineage>
</organism>
<keyword evidence="3" id="KW-1185">Reference proteome</keyword>
<dbReference type="InterPro" id="IPR010499">
    <property type="entry name" value="AraC_E-bd"/>
</dbReference>
<dbReference type="InterPro" id="IPR011256">
    <property type="entry name" value="Reg_factor_effector_dom_sf"/>
</dbReference>
<proteinExistence type="predicted"/>
<dbReference type="RefSeq" id="WP_058355888.1">
    <property type="nucleotide sequence ID" value="NZ_CABKVG010000008.1"/>
</dbReference>
<evidence type="ECO:0000313" key="3">
    <source>
        <dbReference type="Proteomes" id="UP000832011"/>
    </source>
</evidence>
<dbReference type="InterPro" id="IPR029441">
    <property type="entry name" value="Cass2"/>
</dbReference>
<dbReference type="Pfam" id="PF14526">
    <property type="entry name" value="Cass2"/>
    <property type="match status" value="1"/>
</dbReference>
<dbReference type="EMBL" id="CP091511">
    <property type="protein sequence ID" value="UOO90218.1"/>
    <property type="molecule type" value="Genomic_DNA"/>
</dbReference>
<sequence length="149" mass="17291">MKFTTRPAFELTGLHIHTTWHNNQAKADIAKLWKRFYQDDVAGQLDFSVDDTVYLLYTDYQHSSNQGFSVWLGLETEADAPLPVDMRRFKIPALNYYQFEAASELPADMLTLWQGVHEQEAQLQRLYRCDFECYPDGENALLFISTSQA</sequence>
<dbReference type="InterPro" id="IPR053182">
    <property type="entry name" value="YobU-like_regulator"/>
</dbReference>